<dbReference type="Proteomes" id="UP000254889">
    <property type="component" value="Chromosome"/>
</dbReference>
<dbReference type="InterPro" id="IPR011010">
    <property type="entry name" value="DNA_brk_join_enz"/>
</dbReference>
<accession>A0A345ZZD9</accession>
<dbReference type="PROSITE" id="PS52038">
    <property type="entry name" value="TOPO_IB_2"/>
    <property type="match status" value="1"/>
</dbReference>
<dbReference type="Pfam" id="PF21338">
    <property type="entry name" value="Top1B_N_bact"/>
    <property type="match status" value="1"/>
</dbReference>
<reference evidence="3 4" key="1">
    <citation type="submission" date="2018-07" db="EMBL/GenBank/DDBJ databases">
        <authorList>
            <person name="Quirk P.G."/>
            <person name="Krulwich T.A."/>
        </authorList>
    </citation>
    <scope>NUCLEOTIDE SEQUENCE [LARGE SCALE GENOMIC DNA]</scope>
    <source>
        <strain evidence="3 4">CC-BB4</strain>
    </source>
</reference>
<dbReference type="GO" id="GO:0006265">
    <property type="term" value="P:DNA topological change"/>
    <property type="evidence" value="ECO:0007669"/>
    <property type="project" value="InterPro"/>
</dbReference>
<sequence>MEPAAGNCIPPNAMHQNARTTSRDNVFMRSLGLRYATVEELTIRRRRNGTGFVYVNGRGRRLRDERTIYRLKRLAVPPAYEDVVYADDPHAHLQARGRDSAGRAQYRYHPDWEKVRELRKARRLAKLAVLLPKVRSWVARQLRGVEPTKDFAVASVIALVAATALRPGSEAYVQQHGTRGAATLLKSNMSIRGATIVLRFRGKGGKAIEKTVESRPLARALKLLCAVPGKRLFQYRAEDGVVRHLRRRDINIALRAITKQPITLKDFRTLNGSAIALQELAAIEAKSSIRGRRRQILATMRCVAAELANTPSVCRKSYVHAAVVEAFESGMLHALARKHAGLRAPRLREKLLMEVLATTDHLRG</sequence>
<proteinExistence type="predicted"/>
<dbReference type="Gene3D" id="1.10.132.120">
    <property type="match status" value="1"/>
</dbReference>
<evidence type="ECO:0000313" key="3">
    <source>
        <dbReference type="EMBL" id="AXK82286.1"/>
    </source>
</evidence>
<name>A0A345ZZD9_9HYPH</name>
<dbReference type="InterPro" id="IPR035447">
    <property type="entry name" value="DNA_topo_I_N_sf"/>
</dbReference>
<evidence type="ECO:0000259" key="1">
    <source>
        <dbReference type="Pfam" id="PF01028"/>
    </source>
</evidence>
<feature type="domain" description="DNA topoisomerase I catalytic core eukaryotic-type" evidence="1">
    <location>
        <begin position="115"/>
        <end position="329"/>
    </location>
</feature>
<dbReference type="KEGG" id="ptaw:DW352_18210"/>
<dbReference type="SUPFAM" id="SSF55869">
    <property type="entry name" value="DNA topoisomerase I domain"/>
    <property type="match status" value="1"/>
</dbReference>
<protein>
    <submittedName>
        <fullName evidence="3">DNA topoisomerase IB</fullName>
    </submittedName>
</protein>
<dbReference type="Gene3D" id="3.30.66.10">
    <property type="entry name" value="DNA topoisomerase I domain"/>
    <property type="match status" value="1"/>
</dbReference>
<dbReference type="SUPFAM" id="SSF56349">
    <property type="entry name" value="DNA breaking-rejoining enzymes"/>
    <property type="match status" value="1"/>
</dbReference>
<dbReference type="GO" id="GO:0003917">
    <property type="term" value="F:DNA topoisomerase type I (single strand cut, ATP-independent) activity"/>
    <property type="evidence" value="ECO:0007669"/>
    <property type="project" value="InterPro"/>
</dbReference>
<evidence type="ECO:0000259" key="2">
    <source>
        <dbReference type="Pfam" id="PF21338"/>
    </source>
</evidence>
<dbReference type="InterPro" id="IPR049331">
    <property type="entry name" value="Top1B_N_bact"/>
</dbReference>
<dbReference type="InterPro" id="IPR013500">
    <property type="entry name" value="TopoI_cat_euk"/>
</dbReference>
<feature type="domain" description="DNA topoisomerase IB N-terminal" evidence="2">
    <location>
        <begin position="51"/>
        <end position="99"/>
    </location>
</feature>
<dbReference type="Pfam" id="PF01028">
    <property type="entry name" value="Topoisom_I"/>
    <property type="match status" value="1"/>
</dbReference>
<dbReference type="GO" id="GO:0003677">
    <property type="term" value="F:DNA binding"/>
    <property type="evidence" value="ECO:0007669"/>
    <property type="project" value="InterPro"/>
</dbReference>
<evidence type="ECO:0000313" key="4">
    <source>
        <dbReference type="Proteomes" id="UP000254889"/>
    </source>
</evidence>
<dbReference type="EMBL" id="CP031417">
    <property type="protein sequence ID" value="AXK82286.1"/>
    <property type="molecule type" value="Genomic_DNA"/>
</dbReference>
<organism evidence="3 4">
    <name type="scientific">Pseudolabrys taiwanensis</name>
    <dbReference type="NCBI Taxonomy" id="331696"/>
    <lineage>
        <taxon>Bacteria</taxon>
        <taxon>Pseudomonadati</taxon>
        <taxon>Pseudomonadota</taxon>
        <taxon>Alphaproteobacteria</taxon>
        <taxon>Hyphomicrobiales</taxon>
        <taxon>Xanthobacteraceae</taxon>
        <taxon>Pseudolabrys</taxon>
    </lineage>
</organism>
<dbReference type="Gene3D" id="3.90.15.10">
    <property type="entry name" value="Topoisomerase I, Chain A, domain 3"/>
    <property type="match status" value="1"/>
</dbReference>
<keyword evidence="4" id="KW-1185">Reference proteome</keyword>
<dbReference type="InterPro" id="IPR014711">
    <property type="entry name" value="TopoI_cat_a-hlx-sub_euk"/>
</dbReference>
<dbReference type="OrthoDB" id="9778962at2"/>
<dbReference type="AlphaFoldDB" id="A0A345ZZD9"/>
<keyword evidence="3" id="KW-0413">Isomerase</keyword>
<gene>
    <name evidence="3" type="ORF">DW352_18210</name>
</gene>